<proteinExistence type="predicted"/>
<dbReference type="RefSeq" id="WP_161922181.1">
    <property type="nucleotide sequence ID" value="NZ_CCXW01000001.1"/>
</dbReference>
<accession>A0AAN2PM65</accession>
<reference evidence="1 2" key="1">
    <citation type="journal article" date="2014" name="Genome Announc.">
        <title>Genome Sequence of Bacillus simplex Strain P558, Isolated from a Human Fecal Sample.</title>
        <authorList>
            <person name="Croce O."/>
            <person name="Hugon P."/>
            <person name="Lagier J.C."/>
            <person name="Bibi F."/>
            <person name="Robert C."/>
            <person name="Azhar E.I."/>
            <person name="Raoult D."/>
            <person name="Fournier P.E."/>
        </authorList>
    </citation>
    <scope>NUCLEOTIDE SEQUENCE [LARGE SCALE GENOMIC DNA]</scope>
    <source>
        <strain evidence="1 2">P558</strain>
    </source>
</reference>
<evidence type="ECO:0000313" key="2">
    <source>
        <dbReference type="Proteomes" id="UP000182110"/>
    </source>
</evidence>
<keyword evidence="2" id="KW-1185">Reference proteome</keyword>
<dbReference type="Proteomes" id="UP000182110">
    <property type="component" value="Unassembled WGS sequence"/>
</dbReference>
<organism evidence="1 2">
    <name type="scientific">Peribacillus simplex</name>
    <dbReference type="NCBI Taxonomy" id="1478"/>
    <lineage>
        <taxon>Bacteria</taxon>
        <taxon>Bacillati</taxon>
        <taxon>Bacillota</taxon>
        <taxon>Bacilli</taxon>
        <taxon>Bacillales</taxon>
        <taxon>Bacillaceae</taxon>
        <taxon>Peribacillus</taxon>
    </lineage>
</organism>
<comment type="caution">
    <text evidence="1">The sequence shown here is derived from an EMBL/GenBank/DDBJ whole genome shotgun (WGS) entry which is preliminary data.</text>
</comment>
<name>A0AAN2PM65_9BACI</name>
<dbReference type="EMBL" id="CCXW01000001">
    <property type="protein sequence ID" value="CEG34786.1"/>
    <property type="molecule type" value="Genomic_DNA"/>
</dbReference>
<dbReference type="AlphaFoldDB" id="A0AAN2PM65"/>
<evidence type="ECO:0000313" key="1">
    <source>
        <dbReference type="EMBL" id="CEG34786.1"/>
    </source>
</evidence>
<gene>
    <name evidence="1" type="ORF">BN1180_04991</name>
</gene>
<protein>
    <submittedName>
        <fullName evidence="1">Uncharacterized protein</fullName>
    </submittedName>
</protein>
<sequence length="54" mass="6131">MNLSNDFLCRHYPFCGHNSSSHDNSSAVIKQRTKGINKKIFANWTSMSDPTTNK</sequence>